<feature type="domain" description="Histidine kinase/HSP90-like ATPase" evidence="10">
    <location>
        <begin position="286"/>
        <end position="372"/>
    </location>
</feature>
<evidence type="ECO:0000256" key="9">
    <source>
        <dbReference type="SAM" id="Phobius"/>
    </source>
</evidence>
<feature type="domain" description="Signal transduction histidine kinase subgroup 3 dimerisation and phosphoacceptor" evidence="11">
    <location>
        <begin position="170"/>
        <end position="243"/>
    </location>
</feature>
<keyword evidence="3" id="KW-0597">Phosphoprotein</keyword>
<comment type="catalytic activity">
    <reaction evidence="1">
        <text>ATP + protein L-histidine = ADP + protein N-phospho-L-histidine.</text>
        <dbReference type="EC" id="2.7.13.3"/>
    </reaction>
</comment>
<dbReference type="PANTHER" id="PTHR24421:SF10">
    <property type="entry name" value="NITRATE_NITRITE SENSOR PROTEIN NARQ"/>
    <property type="match status" value="1"/>
</dbReference>
<evidence type="ECO:0000256" key="1">
    <source>
        <dbReference type="ARBA" id="ARBA00000085"/>
    </source>
</evidence>
<dbReference type="GO" id="GO:0046983">
    <property type="term" value="F:protein dimerization activity"/>
    <property type="evidence" value="ECO:0007669"/>
    <property type="project" value="InterPro"/>
</dbReference>
<evidence type="ECO:0000256" key="5">
    <source>
        <dbReference type="ARBA" id="ARBA00022741"/>
    </source>
</evidence>
<keyword evidence="7" id="KW-0067">ATP-binding</keyword>
<keyword evidence="6 12" id="KW-0418">Kinase</keyword>
<evidence type="ECO:0000256" key="7">
    <source>
        <dbReference type="ARBA" id="ARBA00022840"/>
    </source>
</evidence>
<proteinExistence type="predicted"/>
<keyword evidence="13" id="KW-1185">Reference proteome</keyword>
<gene>
    <name evidence="12" type="ORF">UO65_2674</name>
</gene>
<keyword evidence="8" id="KW-0902">Two-component regulatory system</keyword>
<dbReference type="InterPro" id="IPR011712">
    <property type="entry name" value="Sig_transdc_His_kin_sub3_dim/P"/>
</dbReference>
<keyword evidence="9" id="KW-1133">Transmembrane helix</keyword>
<feature type="transmembrane region" description="Helical" evidence="9">
    <location>
        <begin position="56"/>
        <end position="77"/>
    </location>
</feature>
<evidence type="ECO:0000256" key="3">
    <source>
        <dbReference type="ARBA" id="ARBA00022553"/>
    </source>
</evidence>
<dbReference type="Gene3D" id="3.30.565.10">
    <property type="entry name" value="Histidine kinase-like ATPase, C-terminal domain"/>
    <property type="match status" value="1"/>
</dbReference>
<keyword evidence="4" id="KW-0808">Transferase</keyword>
<evidence type="ECO:0000313" key="12">
    <source>
        <dbReference type="EMBL" id="EWC62025.1"/>
    </source>
</evidence>
<evidence type="ECO:0000256" key="2">
    <source>
        <dbReference type="ARBA" id="ARBA00012438"/>
    </source>
</evidence>
<dbReference type="eggNOG" id="COG4585">
    <property type="taxonomic scope" value="Bacteria"/>
</dbReference>
<dbReference type="Gene3D" id="1.20.5.1930">
    <property type="match status" value="1"/>
</dbReference>
<dbReference type="EC" id="2.7.13.3" evidence="2"/>
<dbReference type="EMBL" id="AYXG01000093">
    <property type="protein sequence ID" value="EWC62025.1"/>
    <property type="molecule type" value="Genomic_DNA"/>
</dbReference>
<keyword evidence="5" id="KW-0547">Nucleotide-binding</keyword>
<dbReference type="Proteomes" id="UP000019277">
    <property type="component" value="Unassembled WGS sequence"/>
</dbReference>
<evidence type="ECO:0000259" key="11">
    <source>
        <dbReference type="Pfam" id="PF07730"/>
    </source>
</evidence>
<dbReference type="InterPro" id="IPR003594">
    <property type="entry name" value="HATPase_dom"/>
</dbReference>
<dbReference type="SUPFAM" id="SSF55874">
    <property type="entry name" value="ATPase domain of HSP90 chaperone/DNA topoisomerase II/histidine kinase"/>
    <property type="match status" value="1"/>
</dbReference>
<evidence type="ECO:0000259" key="10">
    <source>
        <dbReference type="Pfam" id="PF02518"/>
    </source>
</evidence>
<dbReference type="Pfam" id="PF02518">
    <property type="entry name" value="HATPase_c"/>
    <property type="match status" value="1"/>
</dbReference>
<dbReference type="GO" id="GO:0000155">
    <property type="term" value="F:phosphorelay sensor kinase activity"/>
    <property type="evidence" value="ECO:0007669"/>
    <property type="project" value="InterPro"/>
</dbReference>
<dbReference type="GO" id="GO:0005524">
    <property type="term" value="F:ATP binding"/>
    <property type="evidence" value="ECO:0007669"/>
    <property type="project" value="UniProtKB-KW"/>
</dbReference>
<dbReference type="InterPro" id="IPR050482">
    <property type="entry name" value="Sensor_HK_TwoCompSys"/>
</dbReference>
<organism evidence="12 13">
    <name type="scientific">Actinokineospora spheciospongiae</name>
    <dbReference type="NCBI Taxonomy" id="909613"/>
    <lineage>
        <taxon>Bacteria</taxon>
        <taxon>Bacillati</taxon>
        <taxon>Actinomycetota</taxon>
        <taxon>Actinomycetes</taxon>
        <taxon>Pseudonocardiales</taxon>
        <taxon>Pseudonocardiaceae</taxon>
        <taxon>Actinokineospora</taxon>
    </lineage>
</organism>
<dbReference type="PANTHER" id="PTHR24421">
    <property type="entry name" value="NITRATE/NITRITE SENSOR PROTEIN NARX-RELATED"/>
    <property type="match status" value="1"/>
</dbReference>
<feature type="transmembrane region" description="Helical" evidence="9">
    <location>
        <begin position="30"/>
        <end position="49"/>
    </location>
</feature>
<dbReference type="PATRIC" id="fig|909613.9.peg.2674"/>
<evidence type="ECO:0000256" key="4">
    <source>
        <dbReference type="ARBA" id="ARBA00022679"/>
    </source>
</evidence>
<dbReference type="STRING" id="909613.UO65_2674"/>
<dbReference type="InterPro" id="IPR036890">
    <property type="entry name" value="HATPase_C_sf"/>
</dbReference>
<feature type="transmembrane region" description="Helical" evidence="9">
    <location>
        <begin position="122"/>
        <end position="141"/>
    </location>
</feature>
<evidence type="ECO:0000256" key="8">
    <source>
        <dbReference type="ARBA" id="ARBA00023012"/>
    </source>
</evidence>
<evidence type="ECO:0000256" key="6">
    <source>
        <dbReference type="ARBA" id="ARBA00022777"/>
    </source>
</evidence>
<keyword evidence="9" id="KW-0812">Transmembrane</keyword>
<feature type="transmembrane region" description="Helical" evidence="9">
    <location>
        <begin position="97"/>
        <end position="115"/>
    </location>
</feature>
<comment type="caution">
    <text evidence="12">The sequence shown here is derived from an EMBL/GenBank/DDBJ whole genome shotgun (WGS) entry which is preliminary data.</text>
</comment>
<dbReference type="Pfam" id="PF07730">
    <property type="entry name" value="HisKA_3"/>
    <property type="match status" value="1"/>
</dbReference>
<name>W7IM98_9PSEU</name>
<accession>W7IM98</accession>
<dbReference type="CDD" id="cd16917">
    <property type="entry name" value="HATPase_UhpB-NarQ-NarX-like"/>
    <property type="match status" value="1"/>
</dbReference>
<reference evidence="12 13" key="1">
    <citation type="journal article" date="2014" name="Genome Announc.">
        <title>Draft Genome Sequence of the Antitrypanosomally Active Sponge-Associated Bacterium Actinokineospora sp. Strain EG49.</title>
        <authorList>
            <person name="Harjes J."/>
            <person name="Ryu T."/>
            <person name="Abdelmohsen U.R."/>
            <person name="Moitinho-Silva L."/>
            <person name="Horn H."/>
            <person name="Ravasi T."/>
            <person name="Hentschel U."/>
        </authorList>
    </citation>
    <scope>NUCLEOTIDE SEQUENCE [LARGE SCALE GENOMIC DNA]</scope>
    <source>
        <strain evidence="12 13">EG49</strain>
    </source>
</reference>
<dbReference type="AlphaFoldDB" id="W7IM98"/>
<sequence>MWLLLRFAGLVVVVVTVLRGDPGQSATTTAVLWAAVVVAVVACACWTFGPLRGVRWSLAAMLVAFGVMIALVPDSAASVMGGTIAYSAGFDLHVRDSGRIVAAGSSGLVLAALFLHSSPGRLLLVLVFALMWWAGLSHQQYVVRAEQAERLLAEGKRAAEASATAAALAERARIAREIHDILAHSLAALAIQLEAVDATLATHPDAETDPVLRAAALRLARSLRLTRDGLVETRRAVHALREDAVPLPELVEALAGTYRDEGEQPVRISVVGEPFPLSAQAGLTTYRVVQEALTNARKHAPESEVAVEVRYGDTEVEVSITTALPGSGADRPLTGTGAGLGLIGLHERAELAGGRMSSGPVGGNWCVSVVIPA</sequence>
<dbReference type="GO" id="GO:0016020">
    <property type="term" value="C:membrane"/>
    <property type="evidence" value="ECO:0007669"/>
    <property type="project" value="InterPro"/>
</dbReference>
<protein>
    <recommendedName>
        <fullName evidence="2">histidine kinase</fullName>
        <ecNumber evidence="2">2.7.13.3</ecNumber>
    </recommendedName>
</protein>
<keyword evidence="9" id="KW-0472">Membrane</keyword>
<evidence type="ECO:0000313" key="13">
    <source>
        <dbReference type="Proteomes" id="UP000019277"/>
    </source>
</evidence>